<dbReference type="EMBL" id="JAGDEL010000011">
    <property type="protein sequence ID" value="MBO1512986.1"/>
    <property type="molecule type" value="Genomic_DNA"/>
</dbReference>
<organism evidence="2 3">
    <name type="scientific">Metabacillus bambusae</name>
    <dbReference type="NCBI Taxonomy" id="2795218"/>
    <lineage>
        <taxon>Bacteria</taxon>
        <taxon>Bacillati</taxon>
        <taxon>Bacillota</taxon>
        <taxon>Bacilli</taxon>
        <taxon>Bacillales</taxon>
        <taxon>Bacillaceae</taxon>
        <taxon>Metabacillus</taxon>
    </lineage>
</organism>
<gene>
    <name evidence="2" type="ORF">I7822_15115</name>
</gene>
<feature type="transmembrane region" description="Helical" evidence="1">
    <location>
        <begin position="127"/>
        <end position="145"/>
    </location>
</feature>
<evidence type="ECO:0000313" key="3">
    <source>
        <dbReference type="Proteomes" id="UP000663981"/>
    </source>
</evidence>
<keyword evidence="1" id="KW-0472">Membrane</keyword>
<dbReference type="Proteomes" id="UP000663981">
    <property type="component" value="Unassembled WGS sequence"/>
</dbReference>
<feature type="transmembrane region" description="Helical" evidence="1">
    <location>
        <begin position="157"/>
        <end position="177"/>
    </location>
</feature>
<sequence length="196" mass="23787">MPPEQSKQLQELKETQEKLANQWIDYWNDYSSFDTWQFWFNVGMIIIPLIFLYYFIDRKKAFQLGFYGFNIHIWTVYLDAIATRYNYLGYPYKAIPFLPINFGIDTSLVPVMFIFVYQWTMNKYKNFYLYTLFLIVFISFVFRPLSVEHNLLQLSKGVNYLHLFFGYIIIALISKWITNLFQYLQIHSNRTKLEVE</sequence>
<name>A0ABS3N3V5_9BACI</name>
<evidence type="ECO:0000256" key="1">
    <source>
        <dbReference type="SAM" id="Phobius"/>
    </source>
</evidence>
<evidence type="ECO:0000313" key="2">
    <source>
        <dbReference type="EMBL" id="MBO1512986.1"/>
    </source>
</evidence>
<feature type="transmembrane region" description="Helical" evidence="1">
    <location>
        <begin position="64"/>
        <end position="82"/>
    </location>
</feature>
<keyword evidence="3" id="KW-1185">Reference proteome</keyword>
<accession>A0ABS3N3V5</accession>
<feature type="transmembrane region" description="Helical" evidence="1">
    <location>
        <begin position="36"/>
        <end position="55"/>
    </location>
</feature>
<proteinExistence type="predicted"/>
<comment type="caution">
    <text evidence="2">The sequence shown here is derived from an EMBL/GenBank/DDBJ whole genome shotgun (WGS) entry which is preliminary data.</text>
</comment>
<keyword evidence="1" id="KW-0812">Transmembrane</keyword>
<keyword evidence="1" id="KW-1133">Transmembrane helix</keyword>
<reference evidence="2 3" key="1">
    <citation type="submission" date="2021-03" db="EMBL/GenBank/DDBJ databases">
        <title>Whole genome sequence of Metabacillus bambusae BG109.</title>
        <authorList>
            <person name="Jeong J.W."/>
        </authorList>
    </citation>
    <scope>NUCLEOTIDE SEQUENCE [LARGE SCALE GENOMIC DNA]</scope>
    <source>
        <strain evidence="2 3">BG109</strain>
    </source>
</reference>
<dbReference type="NCBIfam" id="NF041644">
    <property type="entry name" value="CBO0543_fam"/>
    <property type="match status" value="1"/>
</dbReference>
<protein>
    <submittedName>
        <fullName evidence="2">Uncharacterized protein</fullName>
    </submittedName>
</protein>
<feature type="transmembrane region" description="Helical" evidence="1">
    <location>
        <begin position="94"/>
        <end position="115"/>
    </location>
</feature>
<dbReference type="InterPro" id="IPR048147">
    <property type="entry name" value="CBO0543-like"/>
</dbReference>